<evidence type="ECO:0000313" key="1">
    <source>
        <dbReference type="EMBL" id="PQJ97295.1"/>
    </source>
</evidence>
<organism evidence="1 2">
    <name type="scientific">Chromatium okenii</name>
    <dbReference type="NCBI Taxonomy" id="61644"/>
    <lineage>
        <taxon>Bacteria</taxon>
        <taxon>Pseudomonadati</taxon>
        <taxon>Pseudomonadota</taxon>
        <taxon>Gammaproteobacteria</taxon>
        <taxon>Chromatiales</taxon>
        <taxon>Chromatiaceae</taxon>
        <taxon>Chromatium</taxon>
    </lineage>
</organism>
<gene>
    <name evidence="1" type="ORF">CXB77_02685</name>
</gene>
<dbReference type="AlphaFoldDB" id="A0A2S7XU86"/>
<sequence length="107" mass="12101">MAIYYSAAFKRQVKRLVQRYPKIRDDIQPTIHALESGKTPGNRIQGTGCVLYKVRIKNTSAARGKSGGYRIIYYLQTANDVLLVTIYSKSEQSDITTSELLSIIKEE</sequence>
<dbReference type="PIRSF" id="PIRSF039032">
    <property type="entry name" value="HigB-2"/>
    <property type="match status" value="1"/>
</dbReference>
<dbReference type="Proteomes" id="UP000239936">
    <property type="component" value="Unassembled WGS sequence"/>
</dbReference>
<dbReference type="RefSeq" id="WP_105072703.1">
    <property type="nucleotide sequence ID" value="NZ_JAFLKP010000124.1"/>
</dbReference>
<protein>
    <submittedName>
        <fullName evidence="1">Addiction module antitoxin</fullName>
    </submittedName>
</protein>
<comment type="caution">
    <text evidence="1">The sequence shown here is derived from an EMBL/GenBank/DDBJ whole genome shotgun (WGS) entry which is preliminary data.</text>
</comment>
<accession>A0A2S7XU86</accession>
<dbReference type="EMBL" id="PPGH01000014">
    <property type="protein sequence ID" value="PQJ97295.1"/>
    <property type="molecule type" value="Genomic_DNA"/>
</dbReference>
<proteinExistence type="predicted"/>
<dbReference type="InterPro" id="IPR009387">
    <property type="entry name" value="HigB-2"/>
</dbReference>
<name>A0A2S7XU86_9GAMM</name>
<dbReference type="Pfam" id="PF06296">
    <property type="entry name" value="RelE"/>
    <property type="match status" value="1"/>
</dbReference>
<reference evidence="1 2" key="1">
    <citation type="submission" date="2018-01" db="EMBL/GenBank/DDBJ databases">
        <title>The complete genome sequence of Chromatium okenii LaCa, a purple sulfur bacterium with a turbulent life.</title>
        <authorList>
            <person name="Luedin S.M."/>
            <person name="Liechti N."/>
            <person name="Storelli N."/>
            <person name="Danza F."/>
            <person name="Wittwer M."/>
            <person name="Pothier J.F."/>
            <person name="Tonolla M.A."/>
        </authorList>
    </citation>
    <scope>NUCLEOTIDE SEQUENCE [LARGE SCALE GENOMIC DNA]</scope>
    <source>
        <strain evidence="1 2">LaCa</strain>
    </source>
</reference>
<keyword evidence="2" id="KW-1185">Reference proteome</keyword>
<dbReference type="OrthoDB" id="197283at2"/>
<evidence type="ECO:0000313" key="2">
    <source>
        <dbReference type="Proteomes" id="UP000239936"/>
    </source>
</evidence>